<accession>A0AAN6DH73</accession>
<reference evidence="2" key="1">
    <citation type="journal article" date="2021" name="G3 (Bethesda)">
        <title>Genomic diversity, chromosomal rearrangements, and interspecies hybridization in the ogataea polymorpha species complex.</title>
        <authorList>
            <person name="Hanson S.J."/>
            <person name="Cinneide E.O."/>
            <person name="Salzberg L.I."/>
            <person name="Wolfe K.H."/>
            <person name="McGowan J."/>
            <person name="Fitzpatrick D.A."/>
            <person name="Matlin K."/>
        </authorList>
    </citation>
    <scope>NUCLEOTIDE SEQUENCE</scope>
    <source>
        <strain evidence="2">61-244</strain>
    </source>
</reference>
<organism evidence="2 3">
    <name type="scientific">Pichia angusta</name>
    <name type="common">Yeast</name>
    <name type="synonym">Hansenula polymorpha</name>
    <dbReference type="NCBI Taxonomy" id="870730"/>
    <lineage>
        <taxon>Eukaryota</taxon>
        <taxon>Fungi</taxon>
        <taxon>Dikarya</taxon>
        <taxon>Ascomycota</taxon>
        <taxon>Saccharomycotina</taxon>
        <taxon>Pichiomycetes</taxon>
        <taxon>Pichiales</taxon>
        <taxon>Pichiaceae</taxon>
        <taxon>Ogataea</taxon>
    </lineage>
</organism>
<evidence type="ECO:0000256" key="1">
    <source>
        <dbReference type="SAM" id="MobiDB-lite"/>
    </source>
</evidence>
<dbReference type="RefSeq" id="XP_043060416.1">
    <property type="nucleotide sequence ID" value="XM_043202663.1"/>
</dbReference>
<feature type="region of interest" description="Disordered" evidence="1">
    <location>
        <begin position="209"/>
        <end position="236"/>
    </location>
</feature>
<evidence type="ECO:0000313" key="3">
    <source>
        <dbReference type="Proteomes" id="UP001196530"/>
    </source>
</evidence>
<dbReference type="GeneID" id="66126262"/>
<dbReference type="Proteomes" id="UP001196530">
    <property type="component" value="Unassembled WGS sequence"/>
</dbReference>
<dbReference type="AlphaFoldDB" id="A0AAN6DH73"/>
<comment type="caution">
    <text evidence="2">The sequence shown here is derived from an EMBL/GenBank/DDBJ whole genome shotgun (WGS) entry which is preliminary data.</text>
</comment>
<proteinExistence type="predicted"/>
<protein>
    <submittedName>
        <fullName evidence="2">Uncharacterized protein</fullName>
    </submittedName>
</protein>
<gene>
    <name evidence="2" type="ORF">KL928_002211</name>
</gene>
<dbReference type="EMBL" id="JAHLUX010000004">
    <property type="protein sequence ID" value="KAG7819537.1"/>
    <property type="molecule type" value="Genomic_DNA"/>
</dbReference>
<name>A0AAN6DH73_PICAN</name>
<feature type="compositionally biased region" description="Basic and acidic residues" evidence="1">
    <location>
        <begin position="209"/>
        <end position="218"/>
    </location>
</feature>
<sequence>MTNRENCSAVKQLDRVHRGHGPDFSGLDRHLNSEVAKVHTRSQGGEGDVNLGQVGQVVSSECIVDGQTKRLVFDVSNQLDQGTVGLKASGGEGSGESKERGDELGGRRNSDDCQNSRAETVTLIQKLHQKGRDERHERQLDNVGQLAPNRQGCLRGELVDGVKVAGKREQDGVDQGDQHRGQFLPGLEKLSIGSGFEVDFDDFEARKNLPQETGRDDGQQPELQRRSGLGRKWDPQPAKGVGYAVLRHVTQWKAGKQVHSDRGDGVNDFLIELDFLVRILDFRQKRDKRFSKVQ</sequence>
<evidence type="ECO:0000313" key="2">
    <source>
        <dbReference type="EMBL" id="KAG7819537.1"/>
    </source>
</evidence>
<feature type="region of interest" description="Disordered" evidence="1">
    <location>
        <begin position="83"/>
        <end position="118"/>
    </location>
</feature>
<feature type="compositionally biased region" description="Basic and acidic residues" evidence="1">
    <location>
        <begin position="95"/>
        <end position="111"/>
    </location>
</feature>